<dbReference type="InterPro" id="IPR014001">
    <property type="entry name" value="Helicase_ATP-bd"/>
</dbReference>
<keyword evidence="6 11" id="KW-0067">ATP-binding</keyword>
<feature type="region of interest" description="Disordered" evidence="12">
    <location>
        <begin position="1"/>
        <end position="21"/>
    </location>
</feature>
<dbReference type="RefSeq" id="WP_196195969.1">
    <property type="nucleotide sequence ID" value="NZ_JADPRT010000009.1"/>
</dbReference>
<evidence type="ECO:0000256" key="7">
    <source>
        <dbReference type="ARBA" id="ARBA00023016"/>
    </source>
</evidence>
<dbReference type="EC" id="3.6.4.13" evidence="1"/>
<dbReference type="GO" id="GO:0003724">
    <property type="term" value="F:RNA helicase activity"/>
    <property type="evidence" value="ECO:0007669"/>
    <property type="project" value="UniProtKB-EC"/>
</dbReference>
<protein>
    <recommendedName>
        <fullName evidence="1">RNA helicase</fullName>
        <ecNumber evidence="1">3.6.4.13</ecNumber>
    </recommendedName>
</protein>
<dbReference type="CDD" id="cd00268">
    <property type="entry name" value="DEADc"/>
    <property type="match status" value="1"/>
</dbReference>
<dbReference type="Proteomes" id="UP000657385">
    <property type="component" value="Unassembled WGS sequence"/>
</dbReference>
<evidence type="ECO:0000256" key="2">
    <source>
        <dbReference type="ARBA" id="ARBA00022490"/>
    </source>
</evidence>
<dbReference type="GO" id="GO:0003723">
    <property type="term" value="F:RNA binding"/>
    <property type="evidence" value="ECO:0007669"/>
    <property type="project" value="UniProtKB-ARBA"/>
</dbReference>
<reference evidence="16" key="1">
    <citation type="submission" date="2020-11" db="EMBL/GenBank/DDBJ databases">
        <title>Isolation and identification of active actinomycetes.</title>
        <authorList>
            <person name="Yu B."/>
        </authorList>
    </citation>
    <scope>NUCLEOTIDE SEQUENCE</scope>
    <source>
        <strain evidence="16">NEAU-YB345</strain>
    </source>
</reference>
<evidence type="ECO:0000259" key="15">
    <source>
        <dbReference type="PROSITE" id="PS51195"/>
    </source>
</evidence>
<dbReference type="PANTHER" id="PTHR47959">
    <property type="entry name" value="ATP-DEPENDENT RNA HELICASE RHLE-RELATED"/>
    <property type="match status" value="1"/>
</dbReference>
<gene>
    <name evidence="16" type="ORF">I2501_22630</name>
</gene>
<dbReference type="InterPro" id="IPR005580">
    <property type="entry name" value="DbpA/CsdA_RNA-bd_dom"/>
</dbReference>
<feature type="domain" description="DEAD-box RNA helicase Q" evidence="15">
    <location>
        <begin position="26"/>
        <end position="54"/>
    </location>
</feature>
<keyword evidence="4 11" id="KW-0378">Hydrolase</keyword>
<dbReference type="SUPFAM" id="SSF52540">
    <property type="entry name" value="P-loop containing nucleoside triphosphate hydrolases"/>
    <property type="match status" value="1"/>
</dbReference>
<dbReference type="InterPro" id="IPR001650">
    <property type="entry name" value="Helicase_C-like"/>
</dbReference>
<dbReference type="PROSITE" id="PS00039">
    <property type="entry name" value="DEAD_ATP_HELICASE"/>
    <property type="match status" value="1"/>
</dbReference>
<evidence type="ECO:0000256" key="3">
    <source>
        <dbReference type="ARBA" id="ARBA00022741"/>
    </source>
</evidence>
<dbReference type="InterPro" id="IPR011545">
    <property type="entry name" value="DEAD/DEAH_box_helicase_dom"/>
</dbReference>
<evidence type="ECO:0000256" key="9">
    <source>
        <dbReference type="ARBA" id="ARBA00047984"/>
    </source>
</evidence>
<evidence type="ECO:0000256" key="10">
    <source>
        <dbReference type="PROSITE-ProRule" id="PRU00552"/>
    </source>
</evidence>
<dbReference type="CDD" id="cd12252">
    <property type="entry name" value="RRM_DbpA"/>
    <property type="match status" value="1"/>
</dbReference>
<evidence type="ECO:0000313" key="17">
    <source>
        <dbReference type="Proteomes" id="UP000657385"/>
    </source>
</evidence>
<feature type="compositionally biased region" description="Polar residues" evidence="12">
    <location>
        <begin position="1"/>
        <end position="17"/>
    </location>
</feature>
<evidence type="ECO:0000313" key="16">
    <source>
        <dbReference type="EMBL" id="MBF9070815.1"/>
    </source>
</evidence>
<dbReference type="Gene3D" id="3.30.70.330">
    <property type="match status" value="1"/>
</dbReference>
<feature type="domain" description="Helicase ATP-binding" evidence="13">
    <location>
        <begin position="57"/>
        <end position="230"/>
    </location>
</feature>
<dbReference type="GO" id="GO:0005829">
    <property type="term" value="C:cytosol"/>
    <property type="evidence" value="ECO:0007669"/>
    <property type="project" value="TreeGrafter"/>
</dbReference>
<keyword evidence="17" id="KW-1185">Reference proteome</keyword>
<dbReference type="GO" id="GO:0005524">
    <property type="term" value="F:ATP binding"/>
    <property type="evidence" value="ECO:0007669"/>
    <property type="project" value="UniProtKB-KW"/>
</dbReference>
<feature type="domain" description="Helicase C-terminal" evidence="14">
    <location>
        <begin position="260"/>
        <end position="405"/>
    </location>
</feature>
<sequence length="572" mass="61727">MTTGASPRASTDASTEADTPAGAEEVDFAALGLAPQLLRALSALGYEEPTPIQREAVPPLLEGSDLLGQAATGTGKTAAFALPILQRLSGRDRKRSGPAALVLVPTRELAIQVSEAVHRYGSELGTRVLPVYGGQPIGRQLRALGQGVDVVVATPGRALDHISRGTLRLDDVETVVLDEADEMLDMGFAEDITAILESAPEERQTVLFSATMPSRIDSMARRHLRNPVRVQIEREAPAPGEAPSVRETAFVVARPQKAAALGRILDVEAPEAAIVFCRTREQVDQLTESLNGRGYRAEALHGGLSQEQRDRVMARLRGGTADLLVATDVAARGIDIEHLTHVINYDVPSATESYVHRIGRVGRAGREGVAVTLAEPREHRMLKAIERATGRRIPVEKVPSVADLRARRLELTRAALYESVLEDEDLDRFRVVVESLADEFDIMDVALAAVKLAHESGGAAFDEEEIPEVAPMDRGRERAPRGRKGGGRPSQGMTRLFVAAGRSAGIRPQDLVGAIAGESRLSGREIGSIEIADRFSLVEVPENAAESVIRALRGTTIKGRKANVRRERDQNR</sequence>
<evidence type="ECO:0000259" key="13">
    <source>
        <dbReference type="PROSITE" id="PS51192"/>
    </source>
</evidence>
<name>A0A931BCB7_9ACTN</name>
<dbReference type="PROSITE" id="PS51194">
    <property type="entry name" value="HELICASE_CTER"/>
    <property type="match status" value="1"/>
</dbReference>
<evidence type="ECO:0000256" key="8">
    <source>
        <dbReference type="ARBA" id="ARBA00038437"/>
    </source>
</evidence>
<feature type="short sequence motif" description="Q motif" evidence="10">
    <location>
        <begin position="26"/>
        <end position="54"/>
    </location>
</feature>
<dbReference type="PROSITE" id="PS51192">
    <property type="entry name" value="HELICASE_ATP_BIND_1"/>
    <property type="match status" value="1"/>
</dbReference>
<dbReference type="InterPro" id="IPR000629">
    <property type="entry name" value="RNA-helicase_DEAD-box_CS"/>
</dbReference>
<evidence type="ECO:0000256" key="12">
    <source>
        <dbReference type="SAM" id="MobiDB-lite"/>
    </source>
</evidence>
<comment type="catalytic activity">
    <reaction evidence="9">
        <text>ATP + H2O = ADP + phosphate + H(+)</text>
        <dbReference type="Rhea" id="RHEA:13065"/>
        <dbReference type="ChEBI" id="CHEBI:15377"/>
        <dbReference type="ChEBI" id="CHEBI:15378"/>
        <dbReference type="ChEBI" id="CHEBI:30616"/>
        <dbReference type="ChEBI" id="CHEBI:43474"/>
        <dbReference type="ChEBI" id="CHEBI:456216"/>
        <dbReference type="EC" id="3.6.4.13"/>
    </reaction>
</comment>
<feature type="region of interest" description="Disordered" evidence="12">
    <location>
        <begin position="473"/>
        <end position="492"/>
    </location>
</feature>
<dbReference type="Pfam" id="PF00270">
    <property type="entry name" value="DEAD"/>
    <property type="match status" value="1"/>
</dbReference>
<keyword evidence="3 11" id="KW-0547">Nucleotide-binding</keyword>
<dbReference type="CDD" id="cd18787">
    <property type="entry name" value="SF2_C_DEAD"/>
    <property type="match status" value="1"/>
</dbReference>
<dbReference type="FunFam" id="3.40.50.300:FF:000108">
    <property type="entry name" value="ATP-dependent RNA helicase RhlE"/>
    <property type="match status" value="1"/>
</dbReference>
<dbReference type="SMART" id="SM00490">
    <property type="entry name" value="HELICc"/>
    <property type="match status" value="1"/>
</dbReference>
<evidence type="ECO:0000256" key="11">
    <source>
        <dbReference type="RuleBase" id="RU000492"/>
    </source>
</evidence>
<dbReference type="InterPro" id="IPR044742">
    <property type="entry name" value="DEAD/DEAH_RhlB"/>
</dbReference>
<dbReference type="Pfam" id="PF03880">
    <property type="entry name" value="DbpA"/>
    <property type="match status" value="1"/>
</dbReference>
<evidence type="ECO:0000256" key="6">
    <source>
        <dbReference type="ARBA" id="ARBA00022840"/>
    </source>
</evidence>
<dbReference type="PROSITE" id="PS51195">
    <property type="entry name" value="Q_MOTIF"/>
    <property type="match status" value="1"/>
</dbReference>
<dbReference type="Gene3D" id="3.40.50.300">
    <property type="entry name" value="P-loop containing nucleotide triphosphate hydrolases"/>
    <property type="match status" value="2"/>
</dbReference>
<comment type="caution">
    <text evidence="16">The sequence shown here is derived from an EMBL/GenBank/DDBJ whole genome shotgun (WGS) entry which is preliminary data.</text>
</comment>
<organism evidence="16 17">
    <name type="scientific">Streptacidiphilus fuscans</name>
    <dbReference type="NCBI Taxonomy" id="2789292"/>
    <lineage>
        <taxon>Bacteria</taxon>
        <taxon>Bacillati</taxon>
        <taxon>Actinomycetota</taxon>
        <taxon>Actinomycetes</taxon>
        <taxon>Kitasatosporales</taxon>
        <taxon>Streptomycetaceae</taxon>
        <taxon>Streptacidiphilus</taxon>
    </lineage>
</organism>
<keyword evidence="2" id="KW-0963">Cytoplasm</keyword>
<dbReference type="InterPro" id="IPR012677">
    <property type="entry name" value="Nucleotide-bd_a/b_plait_sf"/>
</dbReference>
<dbReference type="InterPro" id="IPR057325">
    <property type="entry name" value="DeaD_dimer"/>
</dbReference>
<dbReference type="InterPro" id="IPR050079">
    <property type="entry name" value="DEAD_box_RNA_helicase"/>
</dbReference>
<dbReference type="GO" id="GO:0016787">
    <property type="term" value="F:hydrolase activity"/>
    <property type="evidence" value="ECO:0007669"/>
    <property type="project" value="UniProtKB-KW"/>
</dbReference>
<evidence type="ECO:0000256" key="4">
    <source>
        <dbReference type="ARBA" id="ARBA00022801"/>
    </source>
</evidence>
<dbReference type="Pfam" id="PF25399">
    <property type="entry name" value="DeaD_dimer"/>
    <property type="match status" value="1"/>
</dbReference>
<evidence type="ECO:0000259" key="14">
    <source>
        <dbReference type="PROSITE" id="PS51194"/>
    </source>
</evidence>
<dbReference type="AlphaFoldDB" id="A0A931BCB7"/>
<dbReference type="InterPro" id="IPR014014">
    <property type="entry name" value="RNA_helicase_DEAD_Q_motif"/>
</dbReference>
<accession>A0A931BCB7</accession>
<keyword evidence="7" id="KW-0346">Stress response</keyword>
<dbReference type="PANTHER" id="PTHR47959:SF1">
    <property type="entry name" value="ATP-DEPENDENT RNA HELICASE DBPA"/>
    <property type="match status" value="1"/>
</dbReference>
<dbReference type="EMBL" id="JADPRT010000009">
    <property type="protein sequence ID" value="MBF9070815.1"/>
    <property type="molecule type" value="Genomic_DNA"/>
</dbReference>
<dbReference type="SMART" id="SM00487">
    <property type="entry name" value="DEXDc"/>
    <property type="match status" value="1"/>
</dbReference>
<evidence type="ECO:0000256" key="1">
    <source>
        <dbReference type="ARBA" id="ARBA00012552"/>
    </source>
</evidence>
<comment type="similarity">
    <text evidence="8 11">Belongs to the DEAD box helicase family.</text>
</comment>
<evidence type="ECO:0000256" key="5">
    <source>
        <dbReference type="ARBA" id="ARBA00022806"/>
    </source>
</evidence>
<keyword evidence="5 11" id="KW-0347">Helicase</keyword>
<proteinExistence type="inferred from homology"/>
<dbReference type="Pfam" id="PF00271">
    <property type="entry name" value="Helicase_C"/>
    <property type="match status" value="1"/>
</dbReference>
<dbReference type="InterPro" id="IPR027417">
    <property type="entry name" value="P-loop_NTPase"/>
</dbReference>